<keyword evidence="19" id="KW-0812">Transmembrane</keyword>
<evidence type="ECO:0000256" key="14">
    <source>
        <dbReference type="ARBA" id="ARBA00023004"/>
    </source>
</evidence>
<name>A0ABV2L517_9HYPH</name>
<dbReference type="InterPro" id="IPR004358">
    <property type="entry name" value="Sig_transdc_His_kin-like_C"/>
</dbReference>
<dbReference type="InterPro" id="IPR035965">
    <property type="entry name" value="PAS-like_dom_sf"/>
</dbReference>
<evidence type="ECO:0000256" key="1">
    <source>
        <dbReference type="ARBA" id="ARBA00000085"/>
    </source>
</evidence>
<protein>
    <recommendedName>
        <fullName evidence="5">Oxygen sensor histidine kinase NreB</fullName>
        <ecNumber evidence="4">2.7.13.3</ecNumber>
    </recommendedName>
    <alternativeName>
        <fullName evidence="18">Nitrogen regulation protein B</fullName>
    </alternativeName>
</protein>
<evidence type="ECO:0000256" key="4">
    <source>
        <dbReference type="ARBA" id="ARBA00012438"/>
    </source>
</evidence>
<dbReference type="InterPro" id="IPR011712">
    <property type="entry name" value="Sig_transdc_His_kin_sub3_dim/P"/>
</dbReference>
<evidence type="ECO:0000256" key="17">
    <source>
        <dbReference type="ARBA" id="ARBA00024827"/>
    </source>
</evidence>
<dbReference type="PRINTS" id="PR00344">
    <property type="entry name" value="BCTRLSENSOR"/>
</dbReference>
<keyword evidence="19" id="KW-1133">Transmembrane helix</keyword>
<dbReference type="Gene3D" id="3.30.450.20">
    <property type="entry name" value="PAS domain"/>
    <property type="match status" value="2"/>
</dbReference>
<feature type="domain" description="PAC" evidence="21">
    <location>
        <begin position="416"/>
        <end position="468"/>
    </location>
</feature>
<evidence type="ECO:0000256" key="15">
    <source>
        <dbReference type="ARBA" id="ARBA00023012"/>
    </source>
</evidence>
<evidence type="ECO:0000256" key="5">
    <source>
        <dbReference type="ARBA" id="ARBA00017322"/>
    </source>
</evidence>
<feature type="transmembrane region" description="Helical" evidence="19">
    <location>
        <begin position="293"/>
        <end position="314"/>
    </location>
</feature>
<dbReference type="SUPFAM" id="SSF55785">
    <property type="entry name" value="PYP-like sensor domain (PAS domain)"/>
    <property type="match status" value="1"/>
</dbReference>
<dbReference type="Pfam" id="PF07730">
    <property type="entry name" value="HisKA_3"/>
    <property type="match status" value="1"/>
</dbReference>
<dbReference type="SMART" id="SM00387">
    <property type="entry name" value="HATPase_c"/>
    <property type="match status" value="1"/>
</dbReference>
<dbReference type="PROSITE" id="PS50113">
    <property type="entry name" value="PAC"/>
    <property type="match status" value="1"/>
</dbReference>
<comment type="function">
    <text evidence="17">Member of the two-component regulatory system NreB/NreC involved in the control of dissimilatory nitrate/nitrite reduction in response to oxygen. NreB functions as a direct oxygen sensor histidine kinase which is autophosphorylated, in the absence of oxygen, probably at the conserved histidine residue, and transfers its phosphate group probably to a conserved aspartate residue of NreC. NreB/NreC activates the expression of the nitrate (narGHJI) and nitrite (nir) reductase operons, as well as the putative nitrate transporter gene narT.</text>
</comment>
<evidence type="ECO:0000256" key="8">
    <source>
        <dbReference type="ARBA" id="ARBA00022553"/>
    </source>
</evidence>
<feature type="transmembrane region" description="Helical" evidence="19">
    <location>
        <begin position="25"/>
        <end position="48"/>
    </location>
</feature>
<dbReference type="InterPro" id="IPR036890">
    <property type="entry name" value="HATPase_C_sf"/>
</dbReference>
<evidence type="ECO:0000313" key="23">
    <source>
        <dbReference type="Proteomes" id="UP001549145"/>
    </source>
</evidence>
<keyword evidence="12 22" id="KW-0418">Kinase</keyword>
<dbReference type="CDD" id="cd18774">
    <property type="entry name" value="PDC2_HK_sensor"/>
    <property type="match status" value="1"/>
</dbReference>
<evidence type="ECO:0000256" key="11">
    <source>
        <dbReference type="ARBA" id="ARBA00022741"/>
    </source>
</evidence>
<evidence type="ECO:0000256" key="3">
    <source>
        <dbReference type="ARBA" id="ARBA00004496"/>
    </source>
</evidence>
<dbReference type="InterPro" id="IPR000700">
    <property type="entry name" value="PAS-assoc_C"/>
</dbReference>
<evidence type="ECO:0000256" key="16">
    <source>
        <dbReference type="ARBA" id="ARBA00023014"/>
    </source>
</evidence>
<keyword evidence="9" id="KW-0808">Transferase</keyword>
<evidence type="ECO:0000313" key="22">
    <source>
        <dbReference type="EMBL" id="MET3691985.1"/>
    </source>
</evidence>
<dbReference type="EC" id="2.7.13.3" evidence="4"/>
<dbReference type="EMBL" id="JBEPMM010000003">
    <property type="protein sequence ID" value="MET3691985.1"/>
    <property type="molecule type" value="Genomic_DNA"/>
</dbReference>
<dbReference type="InterPro" id="IPR050482">
    <property type="entry name" value="Sensor_HK_TwoCompSys"/>
</dbReference>
<evidence type="ECO:0000256" key="6">
    <source>
        <dbReference type="ARBA" id="ARBA00022485"/>
    </source>
</evidence>
<dbReference type="CDD" id="cd16917">
    <property type="entry name" value="HATPase_UhpB-NarQ-NarX-like"/>
    <property type="match status" value="1"/>
</dbReference>
<dbReference type="PANTHER" id="PTHR24421:SF10">
    <property type="entry name" value="NITRATE_NITRITE SENSOR PROTEIN NARQ"/>
    <property type="match status" value="1"/>
</dbReference>
<dbReference type="InterPro" id="IPR013655">
    <property type="entry name" value="PAS_fold_3"/>
</dbReference>
<sequence length="691" mass="73594">MTTRNEASPGPTSQPRLDRGNRRTFVALAVAAAIPVLLLSGWVATLMAQQQRDLTRGAAVASATRVAERVASDIAAQVAVLEAEAASATLDKPDLAAFYAEAERLKRGRPLWETVELAGPDGRQIVNLLRSLDDELGPTADRGSFDAVVRTRRPVVGGIGPVGAVSGKRLVALRVPVTRDGELRYILTVGLANDAVSSILRDAGAPEGWVGTVVDADGNTIARTQAEAEELGQPADAALQAAIRHSPNGFYTGSTLEGSNVEVVYRTLKDTGGWSVHFGMPAATLNAPVLRSYLVLAGGSVLSIGLALALVGLVGRDMAQRRAGERARFALALRSSEEQGAVAAEAAELGTLRWDTIRQTVTGSPRAANLLGWTTTFVQEGETEAAAGAVTEAIHPDDRARLADDLRWSLADGATLDVEFRIVGSDPEPRWVRLTGRAPRLHDGAAGLVYGVVSDIEPRKRAEAERLELLRRLGEAQENEQRRIARELHDQVGQTVTGLSLGLKGLERLLEARGISPEAERQVQWLQALAGEIGRDIHRAAVDLRPTALDDLGLREALATLLREWGQRHGVRADLEFLGEPGRVPPATESAVYRIVQEALTNVLKHARAATVSVSVDHRPEEMRVIVEDDGVGFDPEAVSCPPADGSPAKPRLGLSGIRERLSLLGGTLTLESSPGVGTTLFISIPVPQVA</sequence>
<dbReference type="PROSITE" id="PS50109">
    <property type="entry name" value="HIS_KIN"/>
    <property type="match status" value="1"/>
</dbReference>
<comment type="cofactor">
    <cofactor evidence="2">
        <name>[4Fe-4S] cluster</name>
        <dbReference type="ChEBI" id="CHEBI:49883"/>
    </cofactor>
</comment>
<gene>
    <name evidence="22" type="ORF">ABID43_001516</name>
</gene>
<keyword evidence="19" id="KW-0472">Membrane</keyword>
<dbReference type="SUPFAM" id="SSF55874">
    <property type="entry name" value="ATPase domain of HSP90 chaperone/DNA topoisomerase II/histidine kinase"/>
    <property type="match status" value="1"/>
</dbReference>
<accession>A0ABV2L517</accession>
<feature type="domain" description="Histidine kinase" evidence="20">
    <location>
        <begin position="592"/>
        <end position="689"/>
    </location>
</feature>
<evidence type="ECO:0000256" key="12">
    <source>
        <dbReference type="ARBA" id="ARBA00022777"/>
    </source>
</evidence>
<dbReference type="InterPro" id="IPR000014">
    <property type="entry name" value="PAS"/>
</dbReference>
<dbReference type="Gene3D" id="3.30.565.10">
    <property type="entry name" value="Histidine kinase-like ATPase, C-terminal domain"/>
    <property type="match status" value="1"/>
</dbReference>
<evidence type="ECO:0000256" key="9">
    <source>
        <dbReference type="ARBA" id="ARBA00022679"/>
    </source>
</evidence>
<keyword evidence="15" id="KW-0902">Two-component regulatory system</keyword>
<dbReference type="CDD" id="cd00130">
    <property type="entry name" value="PAS"/>
    <property type="match status" value="1"/>
</dbReference>
<evidence type="ECO:0000256" key="19">
    <source>
        <dbReference type="SAM" id="Phobius"/>
    </source>
</evidence>
<comment type="caution">
    <text evidence="22">The sequence shown here is derived from an EMBL/GenBank/DDBJ whole genome shotgun (WGS) entry which is preliminary data.</text>
</comment>
<keyword evidence="16" id="KW-0411">Iron-sulfur</keyword>
<dbReference type="RefSeq" id="WP_238281264.1">
    <property type="nucleotide sequence ID" value="NZ_BPQL01000120.1"/>
</dbReference>
<dbReference type="InterPro" id="IPR003594">
    <property type="entry name" value="HATPase_dom"/>
</dbReference>
<keyword evidence="11" id="KW-0547">Nucleotide-binding</keyword>
<keyword evidence="23" id="KW-1185">Reference proteome</keyword>
<dbReference type="Proteomes" id="UP001549145">
    <property type="component" value="Unassembled WGS sequence"/>
</dbReference>
<organism evidence="22 23">
    <name type="scientific">Methylobacterium goesingense</name>
    <dbReference type="NCBI Taxonomy" id="243690"/>
    <lineage>
        <taxon>Bacteria</taxon>
        <taxon>Pseudomonadati</taxon>
        <taxon>Pseudomonadota</taxon>
        <taxon>Alphaproteobacteria</taxon>
        <taxon>Hyphomicrobiales</taxon>
        <taxon>Methylobacteriaceae</taxon>
        <taxon>Methylobacterium</taxon>
    </lineage>
</organism>
<keyword evidence="7" id="KW-0963">Cytoplasm</keyword>
<dbReference type="PANTHER" id="PTHR24421">
    <property type="entry name" value="NITRATE/NITRITE SENSOR PROTEIN NARX-RELATED"/>
    <property type="match status" value="1"/>
</dbReference>
<keyword evidence="13" id="KW-0067">ATP-binding</keyword>
<evidence type="ECO:0000256" key="13">
    <source>
        <dbReference type="ARBA" id="ARBA00022840"/>
    </source>
</evidence>
<comment type="subcellular location">
    <subcellularLocation>
        <location evidence="3">Cytoplasm</location>
    </subcellularLocation>
</comment>
<comment type="catalytic activity">
    <reaction evidence="1">
        <text>ATP + protein L-histidine = ADP + protein N-phospho-L-histidine.</text>
        <dbReference type="EC" id="2.7.13.3"/>
    </reaction>
</comment>
<dbReference type="Pfam" id="PF08447">
    <property type="entry name" value="PAS_3"/>
    <property type="match status" value="1"/>
</dbReference>
<dbReference type="GO" id="GO:0016301">
    <property type="term" value="F:kinase activity"/>
    <property type="evidence" value="ECO:0007669"/>
    <property type="project" value="UniProtKB-KW"/>
</dbReference>
<evidence type="ECO:0000259" key="20">
    <source>
        <dbReference type="PROSITE" id="PS50109"/>
    </source>
</evidence>
<proteinExistence type="predicted"/>
<evidence type="ECO:0000256" key="10">
    <source>
        <dbReference type="ARBA" id="ARBA00022723"/>
    </source>
</evidence>
<evidence type="ECO:0000259" key="21">
    <source>
        <dbReference type="PROSITE" id="PS50113"/>
    </source>
</evidence>
<keyword evidence="6" id="KW-0004">4Fe-4S</keyword>
<keyword evidence="14" id="KW-0408">Iron</keyword>
<dbReference type="Pfam" id="PF02518">
    <property type="entry name" value="HATPase_c"/>
    <property type="match status" value="1"/>
</dbReference>
<evidence type="ECO:0000256" key="18">
    <source>
        <dbReference type="ARBA" id="ARBA00030800"/>
    </source>
</evidence>
<evidence type="ECO:0000256" key="2">
    <source>
        <dbReference type="ARBA" id="ARBA00001966"/>
    </source>
</evidence>
<dbReference type="Gene3D" id="1.20.5.1930">
    <property type="match status" value="1"/>
</dbReference>
<dbReference type="InterPro" id="IPR005467">
    <property type="entry name" value="His_kinase_dom"/>
</dbReference>
<evidence type="ECO:0000256" key="7">
    <source>
        <dbReference type="ARBA" id="ARBA00022490"/>
    </source>
</evidence>
<keyword evidence="8" id="KW-0597">Phosphoprotein</keyword>
<keyword evidence="10" id="KW-0479">Metal-binding</keyword>
<reference evidence="22 23" key="1">
    <citation type="submission" date="2024-06" db="EMBL/GenBank/DDBJ databases">
        <title>Genomic Encyclopedia of Type Strains, Phase IV (KMG-IV): sequencing the most valuable type-strain genomes for metagenomic binning, comparative biology and taxonomic classification.</title>
        <authorList>
            <person name="Goeker M."/>
        </authorList>
    </citation>
    <scope>NUCLEOTIDE SEQUENCE [LARGE SCALE GENOMIC DNA]</scope>
    <source>
        <strain evidence="22 23">DSM 21331</strain>
    </source>
</reference>